<dbReference type="RefSeq" id="WP_260763853.1">
    <property type="nucleotide sequence ID" value="NZ_CP045921.1"/>
</dbReference>
<accession>A0A857MLK8</accession>
<proteinExistence type="predicted"/>
<gene>
    <name evidence="1" type="ORF">GII36_01345</name>
</gene>
<organism evidence="1 2">
    <name type="scientific">Candidatus Mycosynbacter amalyticus</name>
    <dbReference type="NCBI Taxonomy" id="2665156"/>
    <lineage>
        <taxon>Bacteria</taxon>
        <taxon>Candidatus Saccharimonadota</taxon>
        <taxon>Candidatus Saccharimonadota incertae sedis</taxon>
        <taxon>Candidatus Mycosynbacter</taxon>
    </lineage>
</organism>
<dbReference type="EMBL" id="CP045921">
    <property type="protein sequence ID" value="QHN42492.1"/>
    <property type="molecule type" value="Genomic_DNA"/>
</dbReference>
<dbReference type="Proteomes" id="UP001059824">
    <property type="component" value="Chromosome"/>
</dbReference>
<reference evidence="1" key="1">
    <citation type="journal article" date="2021" name="Nat. Microbiol.">
        <title>Cocultivation of an ultrasmall environmental parasitic bacterium with lytic ability against bacteria associated with wastewater foams.</title>
        <authorList>
            <person name="Batinovic S."/>
            <person name="Rose J.J.A."/>
            <person name="Ratcliffe J."/>
            <person name="Seviour R.J."/>
            <person name="Petrovski S."/>
        </authorList>
    </citation>
    <scope>NUCLEOTIDE SEQUENCE</scope>
    <source>
        <strain evidence="1">JR1</strain>
    </source>
</reference>
<evidence type="ECO:0000313" key="2">
    <source>
        <dbReference type="Proteomes" id="UP001059824"/>
    </source>
</evidence>
<evidence type="ECO:0000313" key="1">
    <source>
        <dbReference type="EMBL" id="QHN42492.1"/>
    </source>
</evidence>
<dbReference type="AlphaFoldDB" id="A0A857MLK8"/>
<dbReference type="KEGG" id="mama:GII36_01345"/>
<name>A0A857MLK8_9BACT</name>
<sequence>MKVSVVYREESDHARAVIDFVRDYQRQTGRELETIDPDSPEGAQFCRTYDIVEYPSIVAASNEGVLQNLWRGLPLPLINELSYYDHDE</sequence>
<keyword evidence="2" id="KW-1185">Reference proteome</keyword>
<protein>
    <recommendedName>
        <fullName evidence="3">KaiB domain-containing protein</fullName>
    </recommendedName>
</protein>
<evidence type="ECO:0008006" key="3">
    <source>
        <dbReference type="Google" id="ProtNLM"/>
    </source>
</evidence>